<evidence type="ECO:0000313" key="7">
    <source>
        <dbReference type="EMBL" id="ORZ26037.1"/>
    </source>
</evidence>
<reference evidence="7 8" key="1">
    <citation type="submission" date="2016-07" db="EMBL/GenBank/DDBJ databases">
        <title>Pervasive Adenine N6-methylation of Active Genes in Fungi.</title>
        <authorList>
            <consortium name="DOE Joint Genome Institute"/>
            <person name="Mondo S.J."/>
            <person name="Dannebaum R.O."/>
            <person name="Kuo R.C."/>
            <person name="Labutti K."/>
            <person name="Haridas S."/>
            <person name="Kuo A."/>
            <person name="Salamov A."/>
            <person name="Ahrendt S.R."/>
            <person name="Lipzen A."/>
            <person name="Sullivan W."/>
            <person name="Andreopoulos W.B."/>
            <person name="Clum A."/>
            <person name="Lindquist E."/>
            <person name="Daum C."/>
            <person name="Ramamoorthy G.K."/>
            <person name="Gryganskyi A."/>
            <person name="Culley D."/>
            <person name="Magnuson J.K."/>
            <person name="James T.Y."/>
            <person name="O'Malley M.A."/>
            <person name="Stajich J.E."/>
            <person name="Spatafora J.W."/>
            <person name="Visel A."/>
            <person name="Grigoriev I.V."/>
        </authorList>
    </citation>
    <scope>NUCLEOTIDE SEQUENCE [LARGE SCALE GENOMIC DNA]</scope>
    <source>
        <strain evidence="7 8">NRRL 1336</strain>
    </source>
</reference>
<dbReference type="AlphaFoldDB" id="A0A1X2J2E6"/>
<evidence type="ECO:0000256" key="1">
    <source>
        <dbReference type="ARBA" id="ARBA00004141"/>
    </source>
</evidence>
<feature type="non-terminal residue" evidence="7">
    <location>
        <position position="99"/>
    </location>
</feature>
<evidence type="ECO:0008006" key="9">
    <source>
        <dbReference type="Google" id="ProtNLM"/>
    </source>
</evidence>
<feature type="transmembrane region" description="Helical" evidence="6">
    <location>
        <begin position="20"/>
        <end position="41"/>
    </location>
</feature>
<dbReference type="PANTHER" id="PTHR45649">
    <property type="entry name" value="AMINO-ACID PERMEASE BAT1"/>
    <property type="match status" value="1"/>
</dbReference>
<evidence type="ECO:0000256" key="4">
    <source>
        <dbReference type="ARBA" id="ARBA00022989"/>
    </source>
</evidence>
<evidence type="ECO:0000256" key="6">
    <source>
        <dbReference type="SAM" id="Phobius"/>
    </source>
</evidence>
<dbReference type="Pfam" id="PF13520">
    <property type="entry name" value="AA_permease_2"/>
    <property type="match status" value="1"/>
</dbReference>
<keyword evidence="3 6" id="KW-0812">Transmembrane</keyword>
<accession>A0A1X2J2E6</accession>
<dbReference type="GO" id="GO:0022857">
    <property type="term" value="F:transmembrane transporter activity"/>
    <property type="evidence" value="ECO:0007669"/>
    <property type="project" value="InterPro"/>
</dbReference>
<keyword evidence="5 6" id="KW-0472">Membrane</keyword>
<dbReference type="InterPro" id="IPR002293">
    <property type="entry name" value="AA/rel_permease1"/>
</dbReference>
<dbReference type="InterPro" id="IPR004840">
    <property type="entry name" value="Amino_acid_permease_CS"/>
</dbReference>
<dbReference type="Proteomes" id="UP000193560">
    <property type="component" value="Unassembled WGS sequence"/>
</dbReference>
<proteinExistence type="predicted"/>
<name>A0A1X2J2E6_9FUNG</name>
<evidence type="ECO:0000313" key="8">
    <source>
        <dbReference type="Proteomes" id="UP000193560"/>
    </source>
</evidence>
<keyword evidence="2" id="KW-0813">Transport</keyword>
<feature type="transmembrane region" description="Helical" evidence="6">
    <location>
        <begin position="53"/>
        <end position="72"/>
    </location>
</feature>
<gene>
    <name evidence="7" type="ORF">BCR42DRAFT_294783</name>
</gene>
<sequence>DAQRLKDLGYKQEFNRSLGVIIQVVFPMSAMSVLPNWLVGFGPSLAAGGPSSLFWGWVVTTPFVICISLSLAEMYSAFPVNGGIYSWGYLLSNKKWGPC</sequence>
<protein>
    <recommendedName>
        <fullName evidence="9">Amino acid/polyamine transporter I</fullName>
    </recommendedName>
</protein>
<dbReference type="GO" id="GO:0016020">
    <property type="term" value="C:membrane"/>
    <property type="evidence" value="ECO:0007669"/>
    <property type="project" value="UniProtKB-SubCell"/>
</dbReference>
<keyword evidence="4 6" id="KW-1133">Transmembrane helix</keyword>
<comment type="caution">
    <text evidence="7">The sequence shown here is derived from an EMBL/GenBank/DDBJ whole genome shotgun (WGS) entry which is preliminary data.</text>
</comment>
<evidence type="ECO:0000256" key="3">
    <source>
        <dbReference type="ARBA" id="ARBA00022692"/>
    </source>
</evidence>
<dbReference type="STRING" id="90262.A0A1X2J2E6"/>
<organism evidence="7 8">
    <name type="scientific">Absidia repens</name>
    <dbReference type="NCBI Taxonomy" id="90262"/>
    <lineage>
        <taxon>Eukaryota</taxon>
        <taxon>Fungi</taxon>
        <taxon>Fungi incertae sedis</taxon>
        <taxon>Mucoromycota</taxon>
        <taxon>Mucoromycotina</taxon>
        <taxon>Mucoromycetes</taxon>
        <taxon>Mucorales</taxon>
        <taxon>Cunninghamellaceae</taxon>
        <taxon>Absidia</taxon>
    </lineage>
</organism>
<keyword evidence="8" id="KW-1185">Reference proteome</keyword>
<dbReference type="OrthoDB" id="10054429at2759"/>
<comment type="subcellular location">
    <subcellularLocation>
        <location evidence="1">Membrane</location>
        <topology evidence="1">Multi-pass membrane protein</topology>
    </subcellularLocation>
</comment>
<dbReference type="PANTHER" id="PTHR45649:SF26">
    <property type="entry name" value="OS04G0435100 PROTEIN"/>
    <property type="match status" value="1"/>
</dbReference>
<feature type="non-terminal residue" evidence="7">
    <location>
        <position position="1"/>
    </location>
</feature>
<evidence type="ECO:0000256" key="2">
    <source>
        <dbReference type="ARBA" id="ARBA00022448"/>
    </source>
</evidence>
<evidence type="ECO:0000256" key="5">
    <source>
        <dbReference type="ARBA" id="ARBA00023136"/>
    </source>
</evidence>
<dbReference type="GO" id="GO:0006865">
    <property type="term" value="P:amino acid transport"/>
    <property type="evidence" value="ECO:0007669"/>
    <property type="project" value="InterPro"/>
</dbReference>
<dbReference type="Gene3D" id="1.20.1740.10">
    <property type="entry name" value="Amino acid/polyamine transporter I"/>
    <property type="match status" value="1"/>
</dbReference>
<dbReference type="PROSITE" id="PS00218">
    <property type="entry name" value="AMINO_ACID_PERMEASE_1"/>
    <property type="match status" value="1"/>
</dbReference>
<dbReference type="EMBL" id="MCGE01000001">
    <property type="protein sequence ID" value="ORZ26037.1"/>
    <property type="molecule type" value="Genomic_DNA"/>
</dbReference>